<evidence type="ECO:0000313" key="3">
    <source>
        <dbReference type="Proteomes" id="UP000287144"/>
    </source>
</evidence>
<keyword evidence="1" id="KW-1133">Transmembrane helix</keyword>
<accession>A0A428RVB0</accession>
<proteinExistence type="predicted"/>
<name>A0A428RVB0_9HYPO</name>
<organism evidence="2 3">
    <name type="scientific">Fusarium oligoseptatum</name>
    <dbReference type="NCBI Taxonomy" id="2604345"/>
    <lineage>
        <taxon>Eukaryota</taxon>
        <taxon>Fungi</taxon>
        <taxon>Dikarya</taxon>
        <taxon>Ascomycota</taxon>
        <taxon>Pezizomycotina</taxon>
        <taxon>Sordariomycetes</taxon>
        <taxon>Hypocreomycetidae</taxon>
        <taxon>Hypocreales</taxon>
        <taxon>Nectriaceae</taxon>
        <taxon>Fusarium</taxon>
        <taxon>Fusarium solani species complex</taxon>
    </lineage>
</organism>
<comment type="caution">
    <text evidence="2">The sequence shown here is derived from an EMBL/GenBank/DDBJ whole genome shotgun (WGS) entry which is preliminary data.</text>
</comment>
<dbReference type="AlphaFoldDB" id="A0A428RVB0"/>
<keyword evidence="3" id="KW-1185">Reference proteome</keyword>
<gene>
    <name evidence="2" type="ORF">CEP52_017190</name>
</gene>
<dbReference type="EMBL" id="NKCK01000465">
    <property type="protein sequence ID" value="RSL81473.1"/>
    <property type="molecule type" value="Genomic_DNA"/>
</dbReference>
<evidence type="ECO:0000256" key="1">
    <source>
        <dbReference type="SAM" id="Phobius"/>
    </source>
</evidence>
<dbReference type="Proteomes" id="UP000287144">
    <property type="component" value="Unassembled WGS sequence"/>
</dbReference>
<sequence>MDHKGSDAYTSRTLSTGSADAYGPRISKEYTGSDAYAPRTFNLGSPDAYGPRISMDYTTCSTNIIAPAVAMNIVTGFVVLLIVLVELSHLWKQRRNDNVNPTTPGLPPCSLWQFCHDVGESLDDEASINLGPLSRFRRQEEFMEDISPVFQKLFRV</sequence>
<feature type="transmembrane region" description="Helical" evidence="1">
    <location>
        <begin position="64"/>
        <end position="85"/>
    </location>
</feature>
<keyword evidence="1" id="KW-0812">Transmembrane</keyword>
<evidence type="ECO:0000313" key="2">
    <source>
        <dbReference type="EMBL" id="RSL81473.1"/>
    </source>
</evidence>
<keyword evidence="1" id="KW-0472">Membrane</keyword>
<reference evidence="2 3" key="1">
    <citation type="submission" date="2017-06" db="EMBL/GenBank/DDBJ databases">
        <title>Comparative genomic analysis of Ambrosia Fusariam Clade fungi.</title>
        <authorList>
            <person name="Stajich J.E."/>
            <person name="Carrillo J."/>
            <person name="Kijimoto T."/>
            <person name="Eskalen A."/>
            <person name="O'Donnell K."/>
            <person name="Kasson M."/>
        </authorList>
    </citation>
    <scope>NUCLEOTIDE SEQUENCE [LARGE SCALE GENOMIC DNA]</scope>
    <source>
        <strain evidence="2 3">NRRL62579</strain>
    </source>
</reference>
<protein>
    <submittedName>
        <fullName evidence="2">Uncharacterized protein</fullName>
    </submittedName>
</protein>